<evidence type="ECO:0000313" key="3">
    <source>
        <dbReference type="EMBL" id="SDN35267.1"/>
    </source>
</evidence>
<feature type="transmembrane region" description="Helical" evidence="2">
    <location>
        <begin position="383"/>
        <end position="400"/>
    </location>
</feature>
<sequence length="450" mass="48411">MTISRGSHGSTRHKIEAQRMASLAVIPSFALAGFVMLSWLAALIYRGVADFSVANPFSVIWEPYDFMQSLPILFAAVSGLLCASVFPSRGPTVADLTSAFSGQFVAQWRTWFLVSVAIAAMLVFAKGEYLFEADSYLQFDRGGTIASVANILTPVSLVAAGLVAARKRILGIAITASLMVIIFGYGSRMLAVAPLLHLLGTHLAGAHVRVRVWISALAASIILLPIPLFSRTLPVHGLIAYWEGLWSNLSTIYLVTLPASLGNIGFTAPLAAHVSKSAPIPIEAFFASLDPRLSDGTSWDEWAPILRVHTYIPYSMMGEWANLGLPALFIAMLGWGLVSRACITLTALDRSALGRASMIAVVGLCALSALYSTQYNTRSVNRLITIMILITIMAFVRAAVARQFRYSTAGKVSNLRSSVSQLEHRPPSPVDSSSHSPTRQVSPPPLPPKG</sequence>
<evidence type="ECO:0000256" key="2">
    <source>
        <dbReference type="SAM" id="Phobius"/>
    </source>
</evidence>
<dbReference type="Proteomes" id="UP000199639">
    <property type="component" value="Unassembled WGS sequence"/>
</dbReference>
<keyword evidence="2" id="KW-1133">Transmembrane helix</keyword>
<feature type="region of interest" description="Disordered" evidence="1">
    <location>
        <begin position="417"/>
        <end position="450"/>
    </location>
</feature>
<feature type="transmembrane region" description="Helical" evidence="2">
    <location>
        <begin position="170"/>
        <end position="190"/>
    </location>
</feature>
<keyword evidence="2" id="KW-0812">Transmembrane</keyword>
<accession>A0A5E9FYB1</accession>
<evidence type="ECO:0000256" key="1">
    <source>
        <dbReference type="SAM" id="MobiDB-lite"/>
    </source>
</evidence>
<feature type="transmembrane region" description="Helical" evidence="2">
    <location>
        <begin position="210"/>
        <end position="230"/>
    </location>
</feature>
<name>A0A5E9FYB1_9MICO</name>
<feature type="transmembrane region" description="Helical" evidence="2">
    <location>
        <begin position="108"/>
        <end position="125"/>
    </location>
</feature>
<dbReference type="AlphaFoldDB" id="A0A5E9FYB1"/>
<dbReference type="EMBL" id="FNIB01000005">
    <property type="protein sequence ID" value="SDN35267.1"/>
    <property type="molecule type" value="Genomic_DNA"/>
</dbReference>
<keyword evidence="2" id="KW-0472">Membrane</keyword>
<evidence type="ECO:0000313" key="4">
    <source>
        <dbReference type="Proteomes" id="UP000199639"/>
    </source>
</evidence>
<feature type="transmembrane region" description="Helical" evidence="2">
    <location>
        <begin position="21"/>
        <end position="46"/>
    </location>
</feature>
<protein>
    <recommendedName>
        <fullName evidence="5">Oligosaccharide repeat unit polymerase</fullName>
    </recommendedName>
</protein>
<feature type="transmembrane region" description="Helical" evidence="2">
    <location>
        <begin position="323"/>
        <end position="343"/>
    </location>
</feature>
<organism evidence="3 4">
    <name type="scientific">Cryobacterium flavum</name>
    <dbReference type="NCBI Taxonomy" id="1424659"/>
    <lineage>
        <taxon>Bacteria</taxon>
        <taxon>Bacillati</taxon>
        <taxon>Actinomycetota</taxon>
        <taxon>Actinomycetes</taxon>
        <taxon>Micrococcales</taxon>
        <taxon>Microbacteriaceae</taxon>
        <taxon>Cryobacterium</taxon>
    </lineage>
</organism>
<proteinExistence type="predicted"/>
<dbReference type="RefSeq" id="WP_139165814.1">
    <property type="nucleotide sequence ID" value="NZ_FNIB01000005.1"/>
</dbReference>
<feature type="transmembrane region" description="Helical" evidence="2">
    <location>
        <begin position="251"/>
        <end position="272"/>
    </location>
</feature>
<feature type="transmembrane region" description="Helical" evidence="2">
    <location>
        <begin position="352"/>
        <end position="371"/>
    </location>
</feature>
<feature type="transmembrane region" description="Helical" evidence="2">
    <location>
        <begin position="66"/>
        <end position="87"/>
    </location>
</feature>
<evidence type="ECO:0008006" key="5">
    <source>
        <dbReference type="Google" id="ProtNLM"/>
    </source>
</evidence>
<dbReference type="STRING" id="1424659.SAMN05216368_10515"/>
<feature type="transmembrane region" description="Helical" evidence="2">
    <location>
        <begin position="145"/>
        <end position="163"/>
    </location>
</feature>
<gene>
    <name evidence="3" type="ORF">SAMN05216368_10515</name>
</gene>
<reference evidence="3 4" key="1">
    <citation type="submission" date="2016-10" db="EMBL/GenBank/DDBJ databases">
        <authorList>
            <person name="Varghese N."/>
            <person name="Submissions S."/>
        </authorList>
    </citation>
    <scope>NUCLEOTIDE SEQUENCE [LARGE SCALE GENOMIC DNA]</scope>
    <source>
        <strain evidence="3 4">CGMCC 1.11215</strain>
    </source>
</reference>